<name>A0A371IX89_9FIRM</name>
<dbReference type="Proteomes" id="UP000215694">
    <property type="component" value="Unassembled WGS sequence"/>
</dbReference>
<dbReference type="AlphaFoldDB" id="A0A371IX89"/>
<feature type="non-terminal residue" evidence="3">
    <location>
        <position position="245"/>
    </location>
</feature>
<organism evidence="3 4">
    <name type="scientific">Romboutsia weinsteinii</name>
    <dbReference type="NCBI Taxonomy" id="2020949"/>
    <lineage>
        <taxon>Bacteria</taxon>
        <taxon>Bacillati</taxon>
        <taxon>Bacillota</taxon>
        <taxon>Clostridia</taxon>
        <taxon>Peptostreptococcales</taxon>
        <taxon>Peptostreptococcaceae</taxon>
        <taxon>Romboutsia</taxon>
    </lineage>
</organism>
<evidence type="ECO:0000313" key="3">
    <source>
        <dbReference type="EMBL" id="RDY25088.1"/>
    </source>
</evidence>
<reference evidence="3 4" key="1">
    <citation type="journal article" date="2017" name="Genome Announc.">
        <title>Draft Genome Sequence of Romboutsia weinsteinii sp. nov. Strain CCRI-19649(T) Isolated from Surface Water.</title>
        <authorList>
            <person name="Maheux A.F."/>
            <person name="Boudreau D.K."/>
            <person name="Berube E."/>
            <person name="Boissinot M."/>
            <person name="Cantin P."/>
            <person name="Raymond F."/>
            <person name="Corbeil J."/>
            <person name="Omar R.F."/>
            <person name="Bergeron M.G."/>
        </authorList>
    </citation>
    <scope>NUCLEOTIDE SEQUENCE [LARGE SCALE GENOMIC DNA]</scope>
    <source>
        <strain evidence="3 4">CCRI-19649</strain>
    </source>
</reference>
<sequence length="245" mass="28274">MYILKKSIKNLFRNKVRSFFYIIVVLPMIYSIAVAIAINSSTSVVVSRYKQRFESEVQIKINQEKLVEGALSGLSIRDYEPTIKDYFDFADSKYVKEAIFTGRMRGYIEGLRDDKHETSSNGVYEVESKTNGNIIGYSPRSNQYKLNGINIKEGRLFKYNNECIVTEDFLNYNYLNLGDEINILNEAKGNKNLKLKIVGVYEDKTTVNSDVFDTSYENSKTILTTYQTLAEFENISRFDEPTIYT</sequence>
<keyword evidence="4" id="KW-1185">Reference proteome</keyword>
<evidence type="ECO:0000256" key="1">
    <source>
        <dbReference type="SAM" id="Phobius"/>
    </source>
</evidence>
<proteinExistence type="predicted"/>
<keyword evidence="1" id="KW-0472">Membrane</keyword>
<protein>
    <recommendedName>
        <fullName evidence="2">MacB-like periplasmic core domain-containing protein</fullName>
    </recommendedName>
</protein>
<dbReference type="InterPro" id="IPR025857">
    <property type="entry name" value="MacB_PCD"/>
</dbReference>
<dbReference type="EMBL" id="NOJY02000129">
    <property type="protein sequence ID" value="RDY25088.1"/>
    <property type="molecule type" value="Genomic_DNA"/>
</dbReference>
<feature type="transmembrane region" description="Helical" evidence="1">
    <location>
        <begin position="20"/>
        <end position="38"/>
    </location>
</feature>
<accession>A0A371IX89</accession>
<dbReference type="Pfam" id="PF12704">
    <property type="entry name" value="MacB_PCD"/>
    <property type="match status" value="1"/>
</dbReference>
<dbReference type="RefSeq" id="WP_199534140.1">
    <property type="nucleotide sequence ID" value="NZ_NOJY02000129.1"/>
</dbReference>
<keyword evidence="1" id="KW-0812">Transmembrane</keyword>
<evidence type="ECO:0000259" key="2">
    <source>
        <dbReference type="Pfam" id="PF12704"/>
    </source>
</evidence>
<keyword evidence="1" id="KW-1133">Transmembrane helix</keyword>
<comment type="caution">
    <text evidence="3">The sequence shown here is derived from an EMBL/GenBank/DDBJ whole genome shotgun (WGS) entry which is preliminary data.</text>
</comment>
<feature type="domain" description="MacB-like periplasmic core" evidence="2">
    <location>
        <begin position="24"/>
        <end position="233"/>
    </location>
</feature>
<gene>
    <name evidence="3" type="ORF">CHL78_020030</name>
</gene>
<evidence type="ECO:0000313" key="4">
    <source>
        <dbReference type="Proteomes" id="UP000215694"/>
    </source>
</evidence>